<dbReference type="EMBL" id="RXFT01000026">
    <property type="protein sequence ID" value="RUR71850.1"/>
    <property type="molecule type" value="Genomic_DNA"/>
</dbReference>
<proteinExistence type="predicted"/>
<accession>A0A433MVL3</accession>
<dbReference type="AlphaFoldDB" id="A0A433MVL3"/>
<evidence type="ECO:0000313" key="2">
    <source>
        <dbReference type="Proteomes" id="UP000281118"/>
    </source>
</evidence>
<reference evidence="1 2" key="1">
    <citation type="submission" date="2018-12" db="EMBL/GenBank/DDBJ databases">
        <title>The genome sequences of Variovorax guangxiensis DSM 27352.</title>
        <authorList>
            <person name="Gao J."/>
            <person name="Sun J."/>
        </authorList>
    </citation>
    <scope>NUCLEOTIDE SEQUENCE [LARGE SCALE GENOMIC DNA]</scope>
    <source>
        <strain evidence="1 2">DSM 27352</strain>
    </source>
</reference>
<evidence type="ECO:0000313" key="1">
    <source>
        <dbReference type="EMBL" id="RUR71850.1"/>
    </source>
</evidence>
<dbReference type="Proteomes" id="UP000281118">
    <property type="component" value="Unassembled WGS sequence"/>
</dbReference>
<name>A0A433MVL3_9BURK</name>
<organism evidence="1 2">
    <name type="scientific">Variovorax guangxiensis</name>
    <dbReference type="NCBI Taxonomy" id="1775474"/>
    <lineage>
        <taxon>Bacteria</taxon>
        <taxon>Pseudomonadati</taxon>
        <taxon>Pseudomonadota</taxon>
        <taxon>Betaproteobacteria</taxon>
        <taxon>Burkholderiales</taxon>
        <taxon>Comamonadaceae</taxon>
        <taxon>Variovorax</taxon>
    </lineage>
</organism>
<dbReference type="OrthoDB" id="8906033at2"/>
<dbReference type="RefSeq" id="WP_126025904.1">
    <property type="nucleotide sequence ID" value="NZ_RXFT01000026.1"/>
</dbReference>
<comment type="caution">
    <text evidence="1">The sequence shown here is derived from an EMBL/GenBank/DDBJ whole genome shotgun (WGS) entry which is preliminary data.</text>
</comment>
<sequence>MEQKQNATPLTVRYIGDVPATLRSWCDAHAHQVVEVDAGYGYSTDRDGGFAYDVLLRPGWSMSDDACHTLIEPTVKAMLAQLRSIAPCDCDSCKAEKSR</sequence>
<gene>
    <name evidence="1" type="ORF">EJP67_32870</name>
</gene>
<protein>
    <submittedName>
        <fullName evidence="1">Uncharacterized protein</fullName>
    </submittedName>
</protein>